<feature type="transmembrane region" description="Helical" evidence="10">
    <location>
        <begin position="312"/>
        <end position="329"/>
    </location>
</feature>
<evidence type="ECO:0000256" key="8">
    <source>
        <dbReference type="ARBA" id="ARBA00023136"/>
    </source>
</evidence>
<evidence type="ECO:0000313" key="13">
    <source>
        <dbReference type="EMBL" id="KAK9104208.1"/>
    </source>
</evidence>
<gene>
    <name evidence="13" type="ORF">Scep_021052</name>
</gene>
<evidence type="ECO:0000313" key="14">
    <source>
        <dbReference type="Proteomes" id="UP001419268"/>
    </source>
</evidence>
<dbReference type="Proteomes" id="UP001419268">
    <property type="component" value="Unassembled WGS sequence"/>
</dbReference>
<dbReference type="InterPro" id="IPR027417">
    <property type="entry name" value="P-loop_NTPase"/>
</dbReference>
<feature type="transmembrane region" description="Helical" evidence="10">
    <location>
        <begin position="882"/>
        <end position="905"/>
    </location>
</feature>
<dbReference type="Pfam" id="PF00005">
    <property type="entry name" value="ABC_tran"/>
    <property type="match status" value="1"/>
</dbReference>
<dbReference type="EMBL" id="JBBNAG010000009">
    <property type="protein sequence ID" value="KAK9104208.1"/>
    <property type="molecule type" value="Genomic_DNA"/>
</dbReference>
<dbReference type="GO" id="GO:0140359">
    <property type="term" value="F:ABC-type transporter activity"/>
    <property type="evidence" value="ECO:0007669"/>
    <property type="project" value="InterPro"/>
</dbReference>
<feature type="transmembrane region" description="Helical" evidence="10">
    <location>
        <begin position="520"/>
        <end position="541"/>
    </location>
</feature>
<evidence type="ECO:0000256" key="2">
    <source>
        <dbReference type="ARBA" id="ARBA00009726"/>
    </source>
</evidence>
<feature type="compositionally biased region" description="Basic and acidic residues" evidence="9">
    <location>
        <begin position="848"/>
        <end position="863"/>
    </location>
</feature>
<feature type="transmembrane region" description="Helical" evidence="10">
    <location>
        <begin position="86"/>
        <end position="102"/>
    </location>
</feature>
<evidence type="ECO:0000256" key="4">
    <source>
        <dbReference type="ARBA" id="ARBA00022692"/>
    </source>
</evidence>
<dbReference type="SUPFAM" id="SSF52540">
    <property type="entry name" value="P-loop containing nucleoside triphosphate hydrolases"/>
    <property type="match status" value="1"/>
</dbReference>
<dbReference type="SUPFAM" id="SSF90123">
    <property type="entry name" value="ABC transporter transmembrane region"/>
    <property type="match status" value="2"/>
</dbReference>
<feature type="transmembrane region" description="Helical" evidence="10">
    <location>
        <begin position="997"/>
        <end position="1018"/>
    </location>
</feature>
<dbReference type="GO" id="GO:0005524">
    <property type="term" value="F:ATP binding"/>
    <property type="evidence" value="ECO:0007669"/>
    <property type="project" value="UniProtKB-KW"/>
</dbReference>
<dbReference type="CDD" id="cd03250">
    <property type="entry name" value="ABCC_MRP_domain1"/>
    <property type="match status" value="1"/>
</dbReference>
<dbReference type="Pfam" id="PF00664">
    <property type="entry name" value="ABC_membrane"/>
    <property type="match status" value="2"/>
</dbReference>
<dbReference type="PANTHER" id="PTHR24223:SF222">
    <property type="entry name" value="OS01G0902100 PROTEIN"/>
    <property type="match status" value="1"/>
</dbReference>
<evidence type="ECO:0000256" key="1">
    <source>
        <dbReference type="ARBA" id="ARBA00004141"/>
    </source>
</evidence>
<feature type="transmembrane region" description="Helical" evidence="10">
    <location>
        <begin position="158"/>
        <end position="176"/>
    </location>
</feature>
<keyword evidence="4 10" id="KW-0812">Transmembrane</keyword>
<evidence type="ECO:0000256" key="5">
    <source>
        <dbReference type="ARBA" id="ARBA00022741"/>
    </source>
</evidence>
<feature type="compositionally biased region" description="Polar residues" evidence="9">
    <location>
        <begin position="837"/>
        <end position="846"/>
    </location>
</feature>
<dbReference type="InterPro" id="IPR003439">
    <property type="entry name" value="ABC_transporter-like_ATP-bd"/>
</dbReference>
<dbReference type="InterPro" id="IPR011527">
    <property type="entry name" value="ABC1_TM_dom"/>
</dbReference>
<dbReference type="PROSITE" id="PS50893">
    <property type="entry name" value="ABC_TRANSPORTER_2"/>
    <property type="match status" value="1"/>
</dbReference>
<keyword evidence="5" id="KW-0547">Nucleotide-binding</keyword>
<comment type="caution">
    <text evidence="13">The sequence shown here is derived from an EMBL/GenBank/DDBJ whole genome shotgun (WGS) entry which is preliminary data.</text>
</comment>
<evidence type="ECO:0000256" key="6">
    <source>
        <dbReference type="ARBA" id="ARBA00022840"/>
    </source>
</evidence>
<feature type="transmembrane region" description="Helical" evidence="10">
    <location>
        <begin position="925"/>
        <end position="946"/>
    </location>
</feature>
<evidence type="ECO:0000256" key="7">
    <source>
        <dbReference type="ARBA" id="ARBA00022989"/>
    </source>
</evidence>
<dbReference type="SMART" id="SM00382">
    <property type="entry name" value="AAA"/>
    <property type="match status" value="1"/>
</dbReference>
<dbReference type="PROSITE" id="PS00211">
    <property type="entry name" value="ABC_TRANSPORTER_1"/>
    <property type="match status" value="1"/>
</dbReference>
<feature type="transmembrane region" description="Helical" evidence="10">
    <location>
        <begin position="274"/>
        <end position="300"/>
    </location>
</feature>
<dbReference type="CDD" id="cd18579">
    <property type="entry name" value="ABC_6TM_ABCC_D1"/>
    <property type="match status" value="1"/>
</dbReference>
<feature type="domain" description="ABC transmembrane type-1" evidence="12">
    <location>
        <begin position="279"/>
        <end position="557"/>
    </location>
</feature>
<accession>A0AAP0F7U7</accession>
<dbReference type="Gene3D" id="1.20.1560.10">
    <property type="entry name" value="ABC transporter type 1, transmembrane domain"/>
    <property type="match status" value="2"/>
</dbReference>
<keyword evidence="14" id="KW-1185">Reference proteome</keyword>
<evidence type="ECO:0000256" key="10">
    <source>
        <dbReference type="SAM" id="Phobius"/>
    </source>
</evidence>
<dbReference type="GO" id="GO:0016887">
    <property type="term" value="F:ATP hydrolysis activity"/>
    <property type="evidence" value="ECO:0007669"/>
    <property type="project" value="InterPro"/>
</dbReference>
<dbReference type="InterPro" id="IPR017871">
    <property type="entry name" value="ABC_transporter-like_CS"/>
</dbReference>
<comment type="similarity">
    <text evidence="2">Belongs to the ABC transporter superfamily. ABCC family. Conjugate transporter (TC 3.A.1.208) subfamily.</text>
</comment>
<feature type="transmembrane region" description="Helical" evidence="10">
    <location>
        <begin position="493"/>
        <end position="514"/>
    </location>
</feature>
<feature type="transmembrane region" description="Helical" evidence="10">
    <location>
        <begin position="6"/>
        <end position="25"/>
    </location>
</feature>
<organism evidence="13 14">
    <name type="scientific">Stephania cephalantha</name>
    <dbReference type="NCBI Taxonomy" id="152367"/>
    <lineage>
        <taxon>Eukaryota</taxon>
        <taxon>Viridiplantae</taxon>
        <taxon>Streptophyta</taxon>
        <taxon>Embryophyta</taxon>
        <taxon>Tracheophyta</taxon>
        <taxon>Spermatophyta</taxon>
        <taxon>Magnoliopsida</taxon>
        <taxon>Ranunculales</taxon>
        <taxon>Menispermaceae</taxon>
        <taxon>Menispermoideae</taxon>
        <taxon>Cissampelideae</taxon>
        <taxon>Stephania</taxon>
    </lineage>
</organism>
<keyword evidence="7 10" id="KW-1133">Transmembrane helix</keyword>
<feature type="transmembrane region" description="Helical" evidence="10">
    <location>
        <begin position="1025"/>
        <end position="1041"/>
    </location>
</feature>
<protein>
    <submittedName>
        <fullName evidence="13">Uncharacterized protein</fullName>
    </submittedName>
</protein>
<dbReference type="InterPro" id="IPR036640">
    <property type="entry name" value="ABC1_TM_sf"/>
</dbReference>
<keyword evidence="3" id="KW-0813">Transport</keyword>
<reference evidence="13 14" key="1">
    <citation type="submission" date="2024-01" db="EMBL/GenBank/DDBJ databases">
        <title>Genome assemblies of Stephania.</title>
        <authorList>
            <person name="Yang L."/>
        </authorList>
    </citation>
    <scope>NUCLEOTIDE SEQUENCE [LARGE SCALE GENOMIC DNA]</scope>
    <source>
        <strain evidence="13">JXDWG</strain>
        <tissue evidence="13">Leaf</tissue>
    </source>
</reference>
<sequence length="1052" mass="118817">MEVSMRVVDGVFLSVFLVWLVMEVLKERRREVVPIELRKSNEERICRVVTDQISVLCCVLISLFHLGFCLYGVWKYRTVSIESIEAVVLTVTWISMTVFAIYSKNRHVVEDKKWPSVLTFWWISSCVLNTICFSIYILSHLKYFTYPTFFPKARLADFAALPLYFILCINAFYFMCVKNTRDGIKRPLLEKDDENVDEDVVGDPFSNAGIWSKLTFRWLNPLFQTGRRKKLELPHIPQVPDIDSAEKSFLLLQESLQNQKTLAKAIIHAVWRPLLMNGLFAGANTVSSYMGPLLITYFVNFLSGKHDDDSRHNLYGLVLAIVFFCSKTVESMSQRQWYFGARRIGVRVRAGLIVLIYKKSLSLKSSSSSNGNIVNFINVDVERIGDFFWFIHGVWLLPVQVFLALIILYKNLGAIPSIAALLSTILVMVSNTPLAKLQERMHSKIMKAKDSRIKATSETLKSMRILKLHSWETIYKENILNLREVESNCLKRYLYICSVIAFLFWTSPTIVSVVTFGICILVKIPLTAATVLSALATFRVLQEPIYNLPELISTIAQTKVSLDRLQEFIKEEEQNRLLPFYNADMSDVAIEIGKGEYSWDASDSNLNKPSISIRESMKLKKGSKIAVCGSVASGKSSFLCGILGEIPRISGLGVKVYGSKAYVPQSAWIQTGTIQENVLFGKDMDTKFYADVLNGCALNMDVEMWTNGDKTVVGERGINLSGGQKQRVQLARAIYSDTDVYLLDDPFSAVDAHTGAHIFKECLMRLLSQKTVIYVTHQLEFLSSSDMVLVMKDGEIVQSGKYEELIAVSDGELVRLMAAHSQSVSQVSSVQDCELNPVNQTESTSGKPDADYDNGKLQDVNHEEETESGRVKWRVYSTFMTLAYKGALVPVILFCHVLFQGLQISSNYWLAWATEEEGRVGNEKLIGIFALLAGGSSFFVFCRAVLLSTVAIKTAQKIFLGMINSVFRAPLSFFDITPSSRILNRSSTDQSTVDTDIPYRVAGLAFALIQLFSVIFLMSYVAWKIFLLFVIILAISMWYQARILHHHSQRTR</sequence>
<dbReference type="AlphaFoldDB" id="A0AAP0F7U7"/>
<keyword evidence="6" id="KW-0067">ATP-binding</keyword>
<feature type="transmembrane region" description="Helical" evidence="10">
    <location>
        <begin position="53"/>
        <end position="74"/>
    </location>
</feature>
<dbReference type="PROSITE" id="PS50929">
    <property type="entry name" value="ABC_TM1F"/>
    <property type="match status" value="2"/>
</dbReference>
<feature type="transmembrane region" description="Helical" evidence="10">
    <location>
        <begin position="114"/>
        <end position="138"/>
    </location>
</feature>
<name>A0AAP0F7U7_9MAGN</name>
<evidence type="ECO:0000259" key="12">
    <source>
        <dbReference type="PROSITE" id="PS50929"/>
    </source>
</evidence>
<dbReference type="FunFam" id="1.20.1560.10:FF:000003">
    <property type="entry name" value="ABC transporter C family member 10"/>
    <property type="match status" value="1"/>
</dbReference>
<feature type="domain" description="ABC transporter" evidence="11">
    <location>
        <begin position="596"/>
        <end position="818"/>
    </location>
</feature>
<feature type="region of interest" description="Disordered" evidence="9">
    <location>
        <begin position="837"/>
        <end position="863"/>
    </location>
</feature>
<keyword evidence="8 10" id="KW-0472">Membrane</keyword>
<dbReference type="PANTHER" id="PTHR24223">
    <property type="entry name" value="ATP-BINDING CASSETTE SUB-FAMILY C"/>
    <property type="match status" value="1"/>
</dbReference>
<feature type="transmembrane region" description="Helical" evidence="10">
    <location>
        <begin position="415"/>
        <end position="437"/>
    </location>
</feature>
<proteinExistence type="inferred from homology"/>
<dbReference type="FunFam" id="3.40.50.300:FF:000508">
    <property type="entry name" value="ABC transporter C family member 5"/>
    <property type="match status" value="1"/>
</dbReference>
<feature type="domain" description="ABC transmembrane type-1" evidence="12">
    <location>
        <begin position="891"/>
        <end position="1052"/>
    </location>
</feature>
<comment type="subcellular location">
    <subcellularLocation>
        <location evidence="1">Membrane</location>
        <topology evidence="1">Multi-pass membrane protein</topology>
    </subcellularLocation>
</comment>
<dbReference type="InterPro" id="IPR044746">
    <property type="entry name" value="ABCC_6TM_D1"/>
</dbReference>
<evidence type="ECO:0000256" key="9">
    <source>
        <dbReference type="SAM" id="MobiDB-lite"/>
    </source>
</evidence>
<dbReference type="GO" id="GO:0016020">
    <property type="term" value="C:membrane"/>
    <property type="evidence" value="ECO:0007669"/>
    <property type="project" value="UniProtKB-SubCell"/>
</dbReference>
<feature type="transmembrane region" description="Helical" evidence="10">
    <location>
        <begin position="387"/>
        <end position="409"/>
    </location>
</feature>
<dbReference type="Gene3D" id="3.40.50.300">
    <property type="entry name" value="P-loop containing nucleotide triphosphate hydrolases"/>
    <property type="match status" value="1"/>
</dbReference>
<evidence type="ECO:0000256" key="3">
    <source>
        <dbReference type="ARBA" id="ARBA00022448"/>
    </source>
</evidence>
<dbReference type="InterPro" id="IPR003593">
    <property type="entry name" value="AAA+_ATPase"/>
</dbReference>
<evidence type="ECO:0000259" key="11">
    <source>
        <dbReference type="PROSITE" id="PS50893"/>
    </source>
</evidence>
<dbReference type="InterPro" id="IPR050173">
    <property type="entry name" value="ABC_transporter_C-like"/>
</dbReference>